<evidence type="ECO:0000256" key="1">
    <source>
        <dbReference type="ARBA" id="ARBA00004141"/>
    </source>
</evidence>
<evidence type="ECO:0000256" key="2">
    <source>
        <dbReference type="ARBA" id="ARBA00022692"/>
    </source>
</evidence>
<name>A0A238H045_9BURK</name>
<feature type="transmembrane region" description="Helical" evidence="5">
    <location>
        <begin position="230"/>
        <end position="254"/>
    </location>
</feature>
<dbReference type="AlphaFoldDB" id="A0A238H045"/>
<dbReference type="InterPro" id="IPR007688">
    <property type="entry name" value="Conjugal_tfr_TrbL/VirB6"/>
</dbReference>
<keyword evidence="2 5" id="KW-0812">Transmembrane</keyword>
<dbReference type="RefSeq" id="WP_089339500.1">
    <property type="nucleotide sequence ID" value="NZ_FXAN01000033.1"/>
</dbReference>
<evidence type="ECO:0000256" key="4">
    <source>
        <dbReference type="ARBA" id="ARBA00023136"/>
    </source>
</evidence>
<feature type="transmembrane region" description="Helical" evidence="5">
    <location>
        <begin position="135"/>
        <end position="157"/>
    </location>
</feature>
<keyword evidence="4 5" id="KW-0472">Membrane</keyword>
<feature type="transmembrane region" description="Helical" evidence="5">
    <location>
        <begin position="164"/>
        <end position="182"/>
    </location>
</feature>
<dbReference type="Pfam" id="PF04610">
    <property type="entry name" value="TrbL"/>
    <property type="match status" value="1"/>
</dbReference>
<dbReference type="GO" id="GO:0016020">
    <property type="term" value="C:membrane"/>
    <property type="evidence" value="ECO:0007669"/>
    <property type="project" value="UniProtKB-SubCell"/>
</dbReference>
<dbReference type="GO" id="GO:0030255">
    <property type="term" value="P:protein secretion by the type IV secretion system"/>
    <property type="evidence" value="ECO:0007669"/>
    <property type="project" value="InterPro"/>
</dbReference>
<proteinExistence type="predicted"/>
<keyword evidence="3 5" id="KW-1133">Transmembrane helix</keyword>
<feature type="transmembrane region" description="Helical" evidence="5">
    <location>
        <begin position="188"/>
        <end position="210"/>
    </location>
</feature>
<reference evidence="6 7" key="1">
    <citation type="submission" date="2017-04" db="EMBL/GenBank/DDBJ databases">
        <authorList>
            <person name="Afonso C.L."/>
            <person name="Miller P.J."/>
            <person name="Scott M.A."/>
            <person name="Spackman E."/>
            <person name="Goraichik I."/>
            <person name="Dimitrov K.M."/>
            <person name="Suarez D.L."/>
            <person name="Swayne D.E."/>
        </authorList>
    </citation>
    <scope>NUCLEOTIDE SEQUENCE [LARGE SCALE GENOMIC DNA]</scope>
    <source>
        <strain evidence="6">LMG 28154</strain>
    </source>
</reference>
<dbReference type="EMBL" id="FXAN01000033">
    <property type="protein sequence ID" value="SMF98610.1"/>
    <property type="molecule type" value="Genomic_DNA"/>
</dbReference>
<accession>A0A238H045</accession>
<organism evidence="6 7">
    <name type="scientific">Burkholderia singularis</name>
    <dbReference type="NCBI Taxonomy" id="1503053"/>
    <lineage>
        <taxon>Bacteria</taxon>
        <taxon>Pseudomonadati</taxon>
        <taxon>Pseudomonadota</taxon>
        <taxon>Betaproteobacteria</taxon>
        <taxon>Burkholderiales</taxon>
        <taxon>Burkholderiaceae</taxon>
        <taxon>Burkholderia</taxon>
        <taxon>pseudomallei group</taxon>
    </lineage>
</organism>
<feature type="transmembrane region" description="Helical" evidence="5">
    <location>
        <begin position="33"/>
        <end position="53"/>
    </location>
</feature>
<evidence type="ECO:0000256" key="5">
    <source>
        <dbReference type="SAM" id="Phobius"/>
    </source>
</evidence>
<protein>
    <submittedName>
        <fullName evidence="6">Inner membrane protein of type IV secretion of T-DNA complex, VirB6</fullName>
    </submittedName>
</protein>
<evidence type="ECO:0000256" key="3">
    <source>
        <dbReference type="ARBA" id="ARBA00022989"/>
    </source>
</evidence>
<sequence length="282" mass="30593">MSDATFTPSAFIASFEMIPEAFLQNTYPAVANVLSTPVYLLAVMYVAWYGYSVYDGRAASGAKDLLARLLTVTLVLGTLNWGGFASQLYHMTIELMNGIGGTIISGQPVSSTLDGVMAQCNKITNAMLSAGLSNIGIVILGILIYGVTEVFLILASVYIVISKIMLAIVFLLLPLVIASVFWPATRQWFMNWASMVLNAVFIYILTFAVLKFGFQFADTYFQKAQGLTGLDAASLTFSQIAFIFPTFGVLFLFLLQVKGWAASLSGGVAVQSLSLLNRFRGR</sequence>
<dbReference type="Proteomes" id="UP000198460">
    <property type="component" value="Unassembled WGS sequence"/>
</dbReference>
<evidence type="ECO:0000313" key="7">
    <source>
        <dbReference type="Proteomes" id="UP000198460"/>
    </source>
</evidence>
<feature type="transmembrane region" description="Helical" evidence="5">
    <location>
        <begin position="65"/>
        <end position="84"/>
    </location>
</feature>
<comment type="subcellular location">
    <subcellularLocation>
        <location evidence="1">Membrane</location>
        <topology evidence="1">Multi-pass membrane protein</topology>
    </subcellularLocation>
</comment>
<evidence type="ECO:0000313" key="6">
    <source>
        <dbReference type="EMBL" id="SMF98610.1"/>
    </source>
</evidence>
<gene>
    <name evidence="6" type="ORF">BSIN_1890</name>
</gene>